<dbReference type="Gene3D" id="3.30.70.1320">
    <property type="entry name" value="Multidrug efflux transporter AcrB pore domain like"/>
    <property type="match status" value="1"/>
</dbReference>
<comment type="subcellular location">
    <subcellularLocation>
        <location evidence="1">Cell membrane</location>
        <topology evidence="1">Multi-pass membrane protein</topology>
    </subcellularLocation>
</comment>
<dbReference type="SUPFAM" id="SSF82714">
    <property type="entry name" value="Multidrug efflux transporter AcrB TolC docking domain, DN and DC subdomains"/>
    <property type="match status" value="2"/>
</dbReference>
<feature type="transmembrane region" description="Helical" evidence="8">
    <location>
        <begin position="536"/>
        <end position="553"/>
    </location>
</feature>
<reference evidence="9 10" key="1">
    <citation type="submission" date="2023-07" db="EMBL/GenBank/DDBJ databases">
        <title>Sorghum-associated microbial communities from plants grown in Nebraska, USA.</title>
        <authorList>
            <person name="Schachtman D."/>
        </authorList>
    </citation>
    <scope>NUCLEOTIDE SEQUENCE [LARGE SCALE GENOMIC DNA]</scope>
    <source>
        <strain evidence="9 10">BE314</strain>
    </source>
</reference>
<feature type="transmembrane region" description="Helical" evidence="8">
    <location>
        <begin position="1008"/>
        <end position="1034"/>
    </location>
</feature>
<dbReference type="Pfam" id="PF00873">
    <property type="entry name" value="ACR_tran"/>
    <property type="match status" value="1"/>
</dbReference>
<feature type="transmembrane region" description="Helical" evidence="8">
    <location>
        <begin position="337"/>
        <end position="356"/>
    </location>
</feature>
<evidence type="ECO:0000256" key="2">
    <source>
        <dbReference type="ARBA" id="ARBA00010942"/>
    </source>
</evidence>
<feature type="transmembrane region" description="Helical" evidence="8">
    <location>
        <begin position="979"/>
        <end position="996"/>
    </location>
</feature>
<comment type="caution">
    <text evidence="9">The sequence shown here is derived from an EMBL/GenBank/DDBJ whole genome shotgun (WGS) entry which is preliminary data.</text>
</comment>
<sequence>MIAALIRWSVANRFLVLIATAFLVAAGVWSLSRTPVDALPDLSDTQVIVRTTYPGKPPQVVEDLVTYPLTTTLLSVPGAKTVRGYSFFGDSFVYVLFDDKTDPYWARSRVVESLNQVQGRLPAGATAALGPDATGVGWVYEYALIDRSGHTDIGQLRALNDWFLKFELKTVPDVAEVASIGGMVRQYQVVLDPDRMRALSVTQAVVAQALQKANQSSGGSVVEMAETEYMVRSRGFLQSLDDFRTIPLSVAGTTPVLLRDVATVQIGPEMRRGVAELDGEGEVTGGVVVMRSGKNARTTIAAVKARLEALKPSLPRGVEVVETYDRSQLIDRAIDNLRVKLIEEFVVVGVVCALFLFHLRSALVAVVTLPVGVLTAFIVMHWQGVSANILSLGGVAIALGAMVDASVVLVEAVHKHLEHFEERHGRAPILAERWELVAQASMEVGPALFFSLLVITLSFLPVFTLEAQEGRLFSPLAFTKTYAMAAAAGLSVTLVPVLMGYLIRGRIPRETANPLNRLLIASYRPALEAVLRHPKATLAIAALVLAVTAVPVSRLGGEFMPPLDEGDLLYMPSALPGISVSKASELLQQTDRLIKTVPEVERMFGKAGRADTATDPAPLEMFETTIRFKPREQWRAGMTPDKLVEELDRVVKLPGLSNVWVPPIRNRIDMLATGIKSPVGIKVAGADLTTIDRLAAQIESAVKSVPGVSSALAERLTGGRYIDVDVDRAAAVRFGLSVADVQAVVSTAIGGDNVGEVVQGRERFPINLRYPRELRDSLQRLRQLPFLTDRGATVLLQDVARIAIADGPPMVRSENARLSGWVYVDVRGRDLRSVVREMQQAVRRQVVLPAGYAVSWSGQFEYLERATERLKLVVPVTLAIIFVLLYLLFRSAGDAALVMAAVPFSLVGGFWLIWMLGHAISVATAVGFIALAGVAAEFGVVMLVYLQNAWTQRLAAGEPENEATLLAALREGAVLRVRPKAMTVAVVMAGLLPILFGHGTGSEVMTRIAAPMVGGMVTAPLLSMLVVPAAWLLLQRRRLTGRLRAPSP</sequence>
<keyword evidence="4" id="KW-1003">Cell membrane</keyword>
<evidence type="ECO:0000313" key="10">
    <source>
        <dbReference type="Proteomes" id="UP001180453"/>
    </source>
</evidence>
<dbReference type="Gene3D" id="3.30.70.1430">
    <property type="entry name" value="Multidrug efflux transporter AcrB pore domain"/>
    <property type="match status" value="2"/>
</dbReference>
<evidence type="ECO:0000256" key="1">
    <source>
        <dbReference type="ARBA" id="ARBA00004651"/>
    </source>
</evidence>
<dbReference type="RefSeq" id="WP_310272939.1">
    <property type="nucleotide sequence ID" value="NZ_JAVDXU010000007.1"/>
</dbReference>
<dbReference type="PRINTS" id="PR00702">
    <property type="entry name" value="ACRIFLAVINRP"/>
</dbReference>
<dbReference type="SUPFAM" id="SSF82693">
    <property type="entry name" value="Multidrug efflux transporter AcrB pore domain, PN1, PN2, PC1 and PC2 subdomains"/>
    <property type="match status" value="2"/>
</dbReference>
<feature type="transmembrane region" description="Helical" evidence="8">
    <location>
        <begin position="389"/>
        <end position="410"/>
    </location>
</feature>
<dbReference type="EMBL" id="JAVDXU010000007">
    <property type="protein sequence ID" value="MDR7273015.1"/>
    <property type="molecule type" value="Genomic_DNA"/>
</dbReference>
<evidence type="ECO:0000256" key="6">
    <source>
        <dbReference type="ARBA" id="ARBA00022989"/>
    </source>
</evidence>
<evidence type="ECO:0000256" key="8">
    <source>
        <dbReference type="SAM" id="Phobius"/>
    </source>
</evidence>
<evidence type="ECO:0000313" key="9">
    <source>
        <dbReference type="EMBL" id="MDR7273015.1"/>
    </source>
</evidence>
<protein>
    <submittedName>
        <fullName evidence="9">Cu(I)/Ag(I) efflux system membrane protein CusA/SilA</fullName>
    </submittedName>
</protein>
<feature type="transmembrane region" description="Helical" evidence="8">
    <location>
        <begin position="444"/>
        <end position="463"/>
    </location>
</feature>
<organism evidence="9 10">
    <name type="scientific">Roseateles saccharophilus</name>
    <name type="common">Pseudomonas saccharophila</name>
    <dbReference type="NCBI Taxonomy" id="304"/>
    <lineage>
        <taxon>Bacteria</taxon>
        <taxon>Pseudomonadati</taxon>
        <taxon>Pseudomonadota</taxon>
        <taxon>Betaproteobacteria</taxon>
        <taxon>Burkholderiales</taxon>
        <taxon>Sphaerotilaceae</taxon>
        <taxon>Roseateles</taxon>
    </lineage>
</organism>
<dbReference type="PANTHER" id="PTHR32063:SF19">
    <property type="entry name" value="CATION EFFLUX SYSTEM PROTEIN CUSA"/>
    <property type="match status" value="1"/>
</dbReference>
<evidence type="ECO:0000256" key="4">
    <source>
        <dbReference type="ARBA" id="ARBA00022475"/>
    </source>
</evidence>
<dbReference type="PANTHER" id="PTHR32063">
    <property type="match status" value="1"/>
</dbReference>
<accession>A0ABU1YVX6</accession>
<proteinExistence type="inferred from homology"/>
<feature type="transmembrane region" description="Helical" evidence="8">
    <location>
        <begin position="896"/>
        <end position="914"/>
    </location>
</feature>
<dbReference type="Proteomes" id="UP001180453">
    <property type="component" value="Unassembled WGS sequence"/>
</dbReference>
<dbReference type="NCBIfam" id="TIGR00914">
    <property type="entry name" value="2A0601"/>
    <property type="match status" value="1"/>
</dbReference>
<feature type="transmembrane region" description="Helical" evidence="8">
    <location>
        <begin position="872"/>
        <end position="889"/>
    </location>
</feature>
<keyword evidence="3" id="KW-0813">Transport</keyword>
<keyword evidence="7 8" id="KW-0472">Membrane</keyword>
<comment type="similarity">
    <text evidence="2">Belongs to the resistance-nodulation-cell division (RND) (TC 2.A.6) family.</text>
</comment>
<dbReference type="Gene3D" id="3.30.2090.10">
    <property type="entry name" value="Multidrug efflux transporter AcrB TolC docking domain, DN and DC subdomains"/>
    <property type="match status" value="2"/>
</dbReference>
<dbReference type="InterPro" id="IPR027463">
    <property type="entry name" value="AcrB_DN_DC_subdom"/>
</dbReference>
<evidence type="ECO:0000256" key="7">
    <source>
        <dbReference type="ARBA" id="ARBA00023136"/>
    </source>
</evidence>
<gene>
    <name evidence="9" type="ORF">J2X20_005700</name>
</gene>
<keyword evidence="6 8" id="KW-1133">Transmembrane helix</keyword>
<keyword evidence="10" id="KW-1185">Reference proteome</keyword>
<feature type="transmembrane region" description="Helical" evidence="8">
    <location>
        <begin position="363"/>
        <end position="383"/>
    </location>
</feature>
<feature type="transmembrane region" description="Helical" evidence="8">
    <location>
        <begin position="483"/>
        <end position="503"/>
    </location>
</feature>
<dbReference type="SUPFAM" id="SSF82866">
    <property type="entry name" value="Multidrug efflux transporter AcrB transmembrane domain"/>
    <property type="match status" value="2"/>
</dbReference>
<name>A0ABU1YVX6_ROSSA</name>
<dbReference type="Gene3D" id="3.30.70.1440">
    <property type="entry name" value="Multidrug efflux transporter AcrB pore domain"/>
    <property type="match status" value="1"/>
</dbReference>
<keyword evidence="5 8" id="KW-0812">Transmembrane</keyword>
<feature type="transmembrane region" description="Helical" evidence="8">
    <location>
        <begin position="920"/>
        <end position="946"/>
    </location>
</feature>
<dbReference type="Gene3D" id="1.20.1640.10">
    <property type="entry name" value="Multidrug efflux transporter AcrB transmembrane domain"/>
    <property type="match status" value="2"/>
</dbReference>
<dbReference type="InterPro" id="IPR004763">
    <property type="entry name" value="CusA-like"/>
</dbReference>
<evidence type="ECO:0000256" key="3">
    <source>
        <dbReference type="ARBA" id="ARBA00022448"/>
    </source>
</evidence>
<evidence type="ECO:0000256" key="5">
    <source>
        <dbReference type="ARBA" id="ARBA00022692"/>
    </source>
</evidence>
<dbReference type="InterPro" id="IPR001036">
    <property type="entry name" value="Acrflvin-R"/>
</dbReference>